<evidence type="ECO:0000313" key="1">
    <source>
        <dbReference type="EMBL" id="DAF49074.1"/>
    </source>
</evidence>
<organism evidence="1">
    <name type="scientific">Siphoviridae sp. ctnpt50</name>
    <dbReference type="NCBI Taxonomy" id="2827941"/>
    <lineage>
        <taxon>Viruses</taxon>
        <taxon>Duplodnaviria</taxon>
        <taxon>Heunggongvirae</taxon>
        <taxon>Uroviricota</taxon>
        <taxon>Caudoviricetes</taxon>
    </lineage>
</organism>
<proteinExistence type="predicted"/>
<name>A0A8S5SEH4_9CAUD</name>
<sequence>MKNSLLDGVVSAEEARKIIGAKKNSLTREDFESFRDNNKAFVNFLNEKVTNVAEYGCREFTFLLGDICKDYKINKTELLLPFIEYLGFEVKYERTMSGNPCVKVSW</sequence>
<dbReference type="EMBL" id="BK032577">
    <property type="protein sequence ID" value="DAF49074.1"/>
    <property type="molecule type" value="Genomic_DNA"/>
</dbReference>
<accession>A0A8S5SEH4</accession>
<reference evidence="1" key="1">
    <citation type="journal article" date="2021" name="Proc. Natl. Acad. Sci. U.S.A.">
        <title>A Catalog of Tens of Thousands of Viruses from Human Metagenomes Reveals Hidden Associations with Chronic Diseases.</title>
        <authorList>
            <person name="Tisza M.J."/>
            <person name="Buck C.B."/>
        </authorList>
    </citation>
    <scope>NUCLEOTIDE SEQUENCE</scope>
    <source>
        <strain evidence="1">Ctnpt50</strain>
    </source>
</reference>
<protein>
    <submittedName>
        <fullName evidence="1">Uncharacterized protein</fullName>
    </submittedName>
</protein>